<dbReference type="Proteomes" id="UP000269998">
    <property type="component" value="Chromosome"/>
</dbReference>
<dbReference type="AlphaFoldDB" id="A0A3S4BD16"/>
<dbReference type="EMBL" id="LR130759">
    <property type="protein sequence ID" value="VDM87848.1"/>
    <property type="molecule type" value="Genomic_DNA"/>
</dbReference>
<evidence type="ECO:0000313" key="2">
    <source>
        <dbReference type="Proteomes" id="UP000269998"/>
    </source>
</evidence>
<keyword evidence="2" id="KW-1185">Reference proteome</keyword>
<dbReference type="KEGG" id="mbai:MB901379_01398"/>
<protein>
    <submittedName>
        <fullName evidence="1">Uncharacterized protein</fullName>
    </submittedName>
</protein>
<name>A0A3S4BD16_9MYCO</name>
<reference evidence="2" key="1">
    <citation type="submission" date="2018-02" db="EMBL/GenBank/DDBJ databases">
        <authorList>
            <person name="Seth-Smith MB H."/>
            <person name="Seth-Smith H."/>
        </authorList>
    </citation>
    <scope>NUCLEOTIDE SEQUENCE [LARGE SCALE GENOMIC DNA]</scope>
</reference>
<proteinExistence type="predicted"/>
<sequence>MRCGCATKIHALTDGPEAPAAVLIAGQTASIRSSQLRWTIMAGRAGTGHGMPA</sequence>
<gene>
    <name evidence="1" type="ORF">MB901379_01398</name>
</gene>
<evidence type="ECO:0000313" key="1">
    <source>
        <dbReference type="EMBL" id="VDM87848.1"/>
    </source>
</evidence>
<accession>A0A3S4BD16</accession>
<organism evidence="1 2">
    <name type="scientific">Mycobacterium basiliense</name>
    <dbReference type="NCBI Taxonomy" id="2094119"/>
    <lineage>
        <taxon>Bacteria</taxon>
        <taxon>Bacillati</taxon>
        <taxon>Actinomycetota</taxon>
        <taxon>Actinomycetes</taxon>
        <taxon>Mycobacteriales</taxon>
        <taxon>Mycobacteriaceae</taxon>
        <taxon>Mycobacterium</taxon>
    </lineage>
</organism>